<keyword evidence="7" id="KW-1185">Reference proteome</keyword>
<dbReference type="InterPro" id="IPR009057">
    <property type="entry name" value="Homeodomain-like_sf"/>
</dbReference>
<dbReference type="AlphaFoldDB" id="A0AAF1K889"/>
<evidence type="ECO:0000256" key="4">
    <source>
        <dbReference type="PROSITE-ProRule" id="PRU00335"/>
    </source>
</evidence>
<accession>A0AAF1K889</accession>
<dbReference type="InterPro" id="IPR011075">
    <property type="entry name" value="TetR_C"/>
</dbReference>
<name>A0AAF1K889_9HYPH</name>
<dbReference type="Proteomes" id="UP000249499">
    <property type="component" value="Plasmid pRt1078"/>
</dbReference>
<evidence type="ECO:0000259" key="5">
    <source>
        <dbReference type="PROSITE" id="PS50977"/>
    </source>
</evidence>
<dbReference type="SUPFAM" id="SSF46689">
    <property type="entry name" value="Homeodomain-like"/>
    <property type="match status" value="1"/>
</dbReference>
<keyword evidence="6" id="KW-0614">Plasmid</keyword>
<proteinExistence type="predicted"/>
<gene>
    <name evidence="6" type="ORF">PR017_18195</name>
</gene>
<dbReference type="GO" id="GO:0000976">
    <property type="term" value="F:transcription cis-regulatory region binding"/>
    <property type="evidence" value="ECO:0007669"/>
    <property type="project" value="TreeGrafter"/>
</dbReference>
<evidence type="ECO:0000256" key="2">
    <source>
        <dbReference type="ARBA" id="ARBA00023125"/>
    </source>
</evidence>
<dbReference type="SUPFAM" id="SSF48498">
    <property type="entry name" value="Tetracyclin repressor-like, C-terminal domain"/>
    <property type="match status" value="1"/>
</dbReference>
<dbReference type="RefSeq" id="WP_111217362.1">
    <property type="nucleotide sequence ID" value="NZ_CP117256.1"/>
</dbReference>
<evidence type="ECO:0000256" key="1">
    <source>
        <dbReference type="ARBA" id="ARBA00023015"/>
    </source>
</evidence>
<dbReference type="GO" id="GO:0003700">
    <property type="term" value="F:DNA-binding transcription factor activity"/>
    <property type="evidence" value="ECO:0007669"/>
    <property type="project" value="TreeGrafter"/>
</dbReference>
<reference evidence="7" key="2">
    <citation type="journal article" date="2023" name="MicrobiologyOpen">
        <title>Genomics of the tumorigenes clade of the family Rhizobiaceae and description of Rhizobium rhododendri sp. nov.</title>
        <authorList>
            <person name="Kuzmanovic N."/>
            <person name="diCenzo G.C."/>
            <person name="Bunk B."/>
            <person name="Sproeer C."/>
            <person name="Fruehling A."/>
            <person name="Neumann-Schaal M."/>
            <person name="Overmann J."/>
            <person name="Smalla K."/>
        </authorList>
    </citation>
    <scope>NUCLEOTIDE SEQUENCE [LARGE SCALE GENOMIC DNA]</scope>
    <source>
        <strain evidence="7">1078</strain>
        <plasmid evidence="7">pRt1078</plasmid>
    </source>
</reference>
<protein>
    <submittedName>
        <fullName evidence="6">TetR/AcrR family transcriptional regulator C-terminal ligand-binding domain-containing protein</fullName>
    </submittedName>
</protein>
<keyword evidence="1" id="KW-0805">Transcription regulation</keyword>
<dbReference type="KEGG" id="rtu:PR017_18195"/>
<dbReference type="Pfam" id="PF16859">
    <property type="entry name" value="TetR_C_11"/>
    <property type="match status" value="1"/>
</dbReference>
<dbReference type="PROSITE" id="PS50977">
    <property type="entry name" value="HTH_TETR_2"/>
    <property type="match status" value="1"/>
</dbReference>
<feature type="DNA-binding region" description="H-T-H motif" evidence="4">
    <location>
        <begin position="41"/>
        <end position="60"/>
    </location>
</feature>
<dbReference type="InterPro" id="IPR036271">
    <property type="entry name" value="Tet_transcr_reg_TetR-rel_C_sf"/>
</dbReference>
<dbReference type="InterPro" id="IPR001647">
    <property type="entry name" value="HTH_TetR"/>
</dbReference>
<keyword evidence="2 4" id="KW-0238">DNA-binding</keyword>
<evidence type="ECO:0000256" key="3">
    <source>
        <dbReference type="ARBA" id="ARBA00023163"/>
    </source>
</evidence>
<evidence type="ECO:0000313" key="6">
    <source>
        <dbReference type="EMBL" id="WFR97843.1"/>
    </source>
</evidence>
<dbReference type="Gene3D" id="1.10.357.10">
    <property type="entry name" value="Tetracycline Repressor, domain 2"/>
    <property type="match status" value="1"/>
</dbReference>
<feature type="domain" description="HTH tetR-type" evidence="5">
    <location>
        <begin position="18"/>
        <end position="78"/>
    </location>
</feature>
<dbReference type="EMBL" id="CP117256">
    <property type="protein sequence ID" value="WFR97843.1"/>
    <property type="molecule type" value="Genomic_DNA"/>
</dbReference>
<dbReference type="InterPro" id="IPR050109">
    <property type="entry name" value="HTH-type_TetR-like_transc_reg"/>
</dbReference>
<keyword evidence="3" id="KW-0804">Transcription</keyword>
<geneLocation type="plasmid" evidence="6 7">
    <name>pRt1078</name>
</geneLocation>
<dbReference type="PANTHER" id="PTHR30055">
    <property type="entry name" value="HTH-TYPE TRANSCRIPTIONAL REGULATOR RUTR"/>
    <property type="match status" value="1"/>
</dbReference>
<dbReference type="PANTHER" id="PTHR30055:SF148">
    <property type="entry name" value="TETR-FAMILY TRANSCRIPTIONAL REGULATOR"/>
    <property type="match status" value="1"/>
</dbReference>
<dbReference type="Gene3D" id="1.10.10.60">
    <property type="entry name" value="Homeodomain-like"/>
    <property type="match status" value="1"/>
</dbReference>
<reference evidence="6 7" key="1">
    <citation type="journal article" date="2018" name="Sci. Rep.">
        <title>Rhizobium tumorigenes sp. nov., a novel plant tumorigenic bacterium isolated from cane gall tumors on thornless blackberry.</title>
        <authorList>
            <person name="Kuzmanovi N."/>
            <person name="Smalla K."/>
            <person name="Gronow S."/>
            <person name="PuBawska J."/>
        </authorList>
    </citation>
    <scope>NUCLEOTIDE SEQUENCE [LARGE SCALE GENOMIC DNA]</scope>
    <source>
        <strain evidence="6 7">1078</strain>
    </source>
</reference>
<evidence type="ECO:0000313" key="7">
    <source>
        <dbReference type="Proteomes" id="UP000249499"/>
    </source>
</evidence>
<organism evidence="6 7">
    <name type="scientific">Rhizobium tumorigenes</name>
    <dbReference type="NCBI Taxonomy" id="2041385"/>
    <lineage>
        <taxon>Bacteria</taxon>
        <taxon>Pseudomonadati</taxon>
        <taxon>Pseudomonadota</taxon>
        <taxon>Alphaproteobacteria</taxon>
        <taxon>Hyphomicrobiales</taxon>
        <taxon>Rhizobiaceae</taxon>
        <taxon>Rhizobium/Agrobacterium group</taxon>
        <taxon>Rhizobium</taxon>
    </lineage>
</organism>
<sequence>MPDITVKQSSPVGRPRNEPARQAVLKAAYSILVENELNSFSIDGVAQRSGVARTTIYRWWPTKGILAIESFLQAFRPQLVYTPTSDVVADLKRLVHSLVNALNGPAGRIAASVVAEAQRDPETRRLFVEAFSEPLREESGQLLARGIAHGEFRADLDVSLMLDAMVGAIYWRLLLCQPLSSQWADALCELLLRGSLADGI</sequence>